<gene>
    <name evidence="2" type="ORF">LY89DRAFT_742676</name>
</gene>
<accession>A0A132B678</accession>
<dbReference type="Proteomes" id="UP000070700">
    <property type="component" value="Unassembled WGS sequence"/>
</dbReference>
<organism evidence="2 3">
    <name type="scientific">Mollisia scopiformis</name>
    <name type="common">Conifer needle endophyte fungus</name>
    <name type="synonym">Phialocephala scopiformis</name>
    <dbReference type="NCBI Taxonomy" id="149040"/>
    <lineage>
        <taxon>Eukaryota</taxon>
        <taxon>Fungi</taxon>
        <taxon>Dikarya</taxon>
        <taxon>Ascomycota</taxon>
        <taxon>Pezizomycotina</taxon>
        <taxon>Leotiomycetes</taxon>
        <taxon>Helotiales</taxon>
        <taxon>Mollisiaceae</taxon>
        <taxon>Mollisia</taxon>
    </lineage>
</organism>
<sequence>MKLFDVLLAALAFAGMMFVEATPLHGVERAEHTDYNLPHPIVPLYLNTTYNGVHIEGTGSLDEIFAKVLVEHPGFKLPERNNSTKGNSGIERRYGYGALYCIPVPGWSWVPVNMNTAWSQMNFLMQLGPLQLTIPAFACIPIVLNGNAQVWNLHTINPPFEWYGDLGYQILNNCGGYDAATDLMMVGGQQFDVNGFDLIIRQWP</sequence>
<proteinExistence type="predicted"/>
<feature type="chain" id="PRO_5007287922" evidence="1">
    <location>
        <begin position="22"/>
        <end position="204"/>
    </location>
</feature>
<dbReference type="AlphaFoldDB" id="A0A132B678"/>
<dbReference type="GeneID" id="28830580"/>
<protein>
    <submittedName>
        <fullName evidence="2">Uncharacterized protein</fullName>
    </submittedName>
</protein>
<keyword evidence="3" id="KW-1185">Reference proteome</keyword>
<reference evidence="2 3" key="1">
    <citation type="submission" date="2015-10" db="EMBL/GenBank/DDBJ databases">
        <title>Full genome of DAOMC 229536 Phialocephala scopiformis, a fungal endophyte of spruce producing the potent anti-insectan compound rugulosin.</title>
        <authorList>
            <consortium name="DOE Joint Genome Institute"/>
            <person name="Walker A.K."/>
            <person name="Frasz S.L."/>
            <person name="Seifert K.A."/>
            <person name="Miller J.D."/>
            <person name="Mondo S.J."/>
            <person name="Labutti K."/>
            <person name="Lipzen A."/>
            <person name="Dockter R."/>
            <person name="Kennedy M."/>
            <person name="Grigoriev I.V."/>
            <person name="Spatafora J.W."/>
        </authorList>
    </citation>
    <scope>NUCLEOTIDE SEQUENCE [LARGE SCALE GENOMIC DNA]</scope>
    <source>
        <strain evidence="2 3">CBS 120377</strain>
    </source>
</reference>
<dbReference type="OrthoDB" id="3552888at2759"/>
<dbReference type="InParanoid" id="A0A132B678"/>
<keyword evidence="1" id="KW-0732">Signal</keyword>
<evidence type="ECO:0000256" key="1">
    <source>
        <dbReference type="SAM" id="SignalP"/>
    </source>
</evidence>
<name>A0A132B678_MOLSC</name>
<evidence type="ECO:0000313" key="3">
    <source>
        <dbReference type="Proteomes" id="UP000070700"/>
    </source>
</evidence>
<dbReference type="EMBL" id="KQ947438">
    <property type="protein sequence ID" value="KUJ07915.1"/>
    <property type="molecule type" value="Genomic_DNA"/>
</dbReference>
<dbReference type="RefSeq" id="XP_018062270.1">
    <property type="nucleotide sequence ID" value="XM_018220854.1"/>
</dbReference>
<feature type="signal peptide" evidence="1">
    <location>
        <begin position="1"/>
        <end position="21"/>
    </location>
</feature>
<dbReference type="KEGG" id="psco:LY89DRAFT_742676"/>
<evidence type="ECO:0000313" key="2">
    <source>
        <dbReference type="EMBL" id="KUJ07915.1"/>
    </source>
</evidence>